<reference evidence="2" key="1">
    <citation type="submission" date="2005-07" db="EMBL/GenBank/DDBJ databases">
        <title>Complete sequence of Prochlorococcus marinus str. MIT 9312.</title>
        <authorList>
            <consortium name="US DOE Joint Genome Institute"/>
            <person name="Copeland A."/>
            <person name="Lucas S."/>
            <person name="Lapidus A."/>
            <person name="Barry K."/>
            <person name="Detter J.C."/>
            <person name="Glavina T."/>
            <person name="Hammon N."/>
            <person name="Israni S."/>
            <person name="Pitluck S."/>
            <person name="Thiel J."/>
            <person name="Schmutz J."/>
            <person name="Larimer F."/>
            <person name="Land M."/>
            <person name="Kyrpides N."/>
            <person name="Lykidis A."/>
            <person name="Richardson P."/>
        </authorList>
    </citation>
    <scope>NUCLEOTIDE SEQUENCE [LARGE SCALE GENOMIC DNA]</scope>
    <source>
        <strain evidence="2">MIT 9312</strain>
    </source>
</reference>
<proteinExistence type="predicted"/>
<dbReference type="KEGG" id="pmi:PMT9312_1147"/>
<dbReference type="EMBL" id="CP000111">
    <property type="protein sequence ID" value="ABB50206.1"/>
    <property type="molecule type" value="Genomic_DNA"/>
</dbReference>
<organism evidence="1 2">
    <name type="scientific">Prochlorococcus marinus (strain MIT 9312)</name>
    <dbReference type="NCBI Taxonomy" id="74546"/>
    <lineage>
        <taxon>Bacteria</taxon>
        <taxon>Bacillati</taxon>
        <taxon>Cyanobacteriota</taxon>
        <taxon>Cyanophyceae</taxon>
        <taxon>Synechococcales</taxon>
        <taxon>Prochlorococcaceae</taxon>
        <taxon>Prochlorococcus</taxon>
    </lineage>
</organism>
<dbReference type="STRING" id="74546.PMT9312_1147"/>
<dbReference type="HOGENOM" id="CLU_1401364_0_0_3"/>
<dbReference type="RefSeq" id="WP_011376696.1">
    <property type="nucleotide sequence ID" value="NC_007577.1"/>
</dbReference>
<gene>
    <name evidence="1" type="ordered locus">PMT9312_1147</name>
</gene>
<dbReference type="Proteomes" id="UP000002715">
    <property type="component" value="Chromosome"/>
</dbReference>
<sequence length="194" mass="21965">MSQILEILESDYLSDAVTTFSISDCSELEHGAFLEGKSTATWYPNFEEDDFDTVEVIAEAKVASVLHQGYSPQTIELWLDNHSDDFNSAGALLCELLDWDSESLDEEIKTCSTRIIILEKFEVKEKYRNKGLGKFLARKILYSAAAKGECVVVQPDLGKENGNEPERLIKFWLGLDKGMKYSSKFNSMYTSIFE</sequence>
<protein>
    <submittedName>
        <fullName evidence="1">Uncharacterized protein</fullName>
    </submittedName>
</protein>
<evidence type="ECO:0000313" key="1">
    <source>
        <dbReference type="EMBL" id="ABB50206.1"/>
    </source>
</evidence>
<name>Q31A89_PROM9</name>
<dbReference type="AlphaFoldDB" id="Q31A89"/>
<accession>Q31A89</accession>
<evidence type="ECO:0000313" key="2">
    <source>
        <dbReference type="Proteomes" id="UP000002715"/>
    </source>
</evidence>